<dbReference type="Pfam" id="PF12146">
    <property type="entry name" value="Hydrolase_4"/>
    <property type="match status" value="1"/>
</dbReference>
<feature type="domain" description="Serine aminopeptidase S33" evidence="1">
    <location>
        <begin position="73"/>
        <end position="176"/>
    </location>
</feature>
<dbReference type="SUPFAM" id="SSF53474">
    <property type="entry name" value="alpha/beta-Hydrolases"/>
    <property type="match status" value="1"/>
</dbReference>
<organism evidence="2 3">
    <name type="scientific">Friedmanniomyces endolithicus</name>
    <dbReference type="NCBI Taxonomy" id="329885"/>
    <lineage>
        <taxon>Eukaryota</taxon>
        <taxon>Fungi</taxon>
        <taxon>Dikarya</taxon>
        <taxon>Ascomycota</taxon>
        <taxon>Pezizomycotina</taxon>
        <taxon>Dothideomycetes</taxon>
        <taxon>Dothideomycetidae</taxon>
        <taxon>Mycosphaerellales</taxon>
        <taxon>Teratosphaeriaceae</taxon>
        <taxon>Friedmanniomyces</taxon>
    </lineage>
</organism>
<dbReference type="EMBL" id="NAJP01000039">
    <property type="protein sequence ID" value="TKA39346.1"/>
    <property type="molecule type" value="Genomic_DNA"/>
</dbReference>
<evidence type="ECO:0000259" key="1">
    <source>
        <dbReference type="Pfam" id="PF12146"/>
    </source>
</evidence>
<sequence length="442" mass="49276">MATTIFRVTEHTIPTSHIREYPRSTADDQEDVLSLAVKQYTPKESFRAQNEVTVIGGHANGFPKELYEPLWDELYERLKAKGIRIRSIWIADVAHQGASGVLNERKLGNDPSWLDHPRDLFLMVNHFRKDMKRPLIGIGHSMGGNNLVNLSIMHPRLFTTLILIDPVIQRQLSKQGNYAPAYASSRRRDRWPNRQAAEASFKRSKFYQTWDPRVLDLWIKYGLRDLPTYIYPDATPASTLLPVLTADPSTSTIPPSPSTDQEVTLTTTKHQEVLTFLRRTPYASQTQPPSTTHPDFDPEAYPSMPFYSPALIPTFLKLPLLRPSVFYIYGDLSTLSAPHLAADRRAQTGIGLGGSGGVKAGRVGEVTFEGVGHLIPMEVVGRTAEACVEWLAPELERWGVGEEVEGREWGAVGRERRGMMSEGFLEAVNGEFGGAGAKGAKL</sequence>
<proteinExistence type="predicted"/>
<dbReference type="InterPro" id="IPR029058">
    <property type="entry name" value="AB_hydrolase_fold"/>
</dbReference>
<dbReference type="STRING" id="329885.A0A4U0UW20"/>
<evidence type="ECO:0000313" key="3">
    <source>
        <dbReference type="Proteomes" id="UP000310066"/>
    </source>
</evidence>
<dbReference type="Proteomes" id="UP000310066">
    <property type="component" value="Unassembled WGS sequence"/>
</dbReference>
<dbReference type="InterPro" id="IPR022742">
    <property type="entry name" value="Hydrolase_4"/>
</dbReference>
<accession>A0A4U0UW20</accession>
<comment type="caution">
    <text evidence="2">The sequence shown here is derived from an EMBL/GenBank/DDBJ whole genome shotgun (WGS) entry which is preliminary data.</text>
</comment>
<gene>
    <name evidence="2" type="ORF">B0A54_10364</name>
</gene>
<protein>
    <recommendedName>
        <fullName evidence="1">Serine aminopeptidase S33 domain-containing protein</fullName>
    </recommendedName>
</protein>
<dbReference type="OrthoDB" id="94039at2759"/>
<dbReference type="Gene3D" id="3.40.50.1820">
    <property type="entry name" value="alpha/beta hydrolase"/>
    <property type="match status" value="1"/>
</dbReference>
<dbReference type="ESTHER" id="9pezi-a0a4u0uw20">
    <property type="family name" value="MpaH"/>
</dbReference>
<reference evidence="2 3" key="1">
    <citation type="submission" date="2017-03" db="EMBL/GenBank/DDBJ databases">
        <title>Genomes of endolithic fungi from Antarctica.</title>
        <authorList>
            <person name="Coleine C."/>
            <person name="Masonjones S."/>
            <person name="Stajich J.E."/>
        </authorList>
    </citation>
    <scope>NUCLEOTIDE SEQUENCE [LARGE SCALE GENOMIC DNA]</scope>
    <source>
        <strain evidence="2 3">CCFEE 5311</strain>
    </source>
</reference>
<evidence type="ECO:0000313" key="2">
    <source>
        <dbReference type="EMBL" id="TKA39346.1"/>
    </source>
</evidence>
<name>A0A4U0UW20_9PEZI</name>
<dbReference type="AlphaFoldDB" id="A0A4U0UW20"/>